<protein>
    <submittedName>
        <fullName evidence="1">Uncharacterized protein</fullName>
    </submittedName>
</protein>
<accession>A0A286RM59</accession>
<gene>
    <name evidence="1" type="ORF">THTE_4441</name>
</gene>
<keyword evidence="2" id="KW-1185">Reference proteome</keyword>
<reference evidence="1 2" key="1">
    <citation type="journal article" name="Front. Microbiol.">
        <title>Sugar Metabolism of the First Thermophilic Planctomycete Thermogutta terrifontis: Comparative Genomic and Transcriptomic Approaches.</title>
        <authorList>
            <person name="Elcheninov A.G."/>
            <person name="Menzel P."/>
            <person name="Gudbergsdottir S.R."/>
            <person name="Slesarev A.I."/>
            <person name="Kadnikov V.V."/>
            <person name="Krogh A."/>
            <person name="Bonch-Osmolovskaya E.A."/>
            <person name="Peng X."/>
            <person name="Kublanov I.V."/>
        </authorList>
    </citation>
    <scope>NUCLEOTIDE SEQUENCE [LARGE SCALE GENOMIC DNA]</scope>
    <source>
        <strain evidence="1 2">R1</strain>
    </source>
</reference>
<dbReference type="EMBL" id="CP018477">
    <property type="protein sequence ID" value="ASV77042.1"/>
    <property type="molecule type" value="Genomic_DNA"/>
</dbReference>
<name>A0A286RM59_9BACT</name>
<dbReference type="Proteomes" id="UP000215086">
    <property type="component" value="Chromosome"/>
</dbReference>
<dbReference type="AlphaFoldDB" id="A0A286RM59"/>
<organism evidence="1 2">
    <name type="scientific">Thermogutta terrifontis</name>
    <dbReference type="NCBI Taxonomy" id="1331910"/>
    <lineage>
        <taxon>Bacteria</taxon>
        <taxon>Pseudomonadati</taxon>
        <taxon>Planctomycetota</taxon>
        <taxon>Planctomycetia</taxon>
        <taxon>Pirellulales</taxon>
        <taxon>Thermoguttaceae</taxon>
        <taxon>Thermogutta</taxon>
    </lineage>
</organism>
<proteinExistence type="predicted"/>
<dbReference type="KEGG" id="ttf:THTE_4441"/>
<sequence length="47" mass="5454">MGLKPFEGNWKQITKISLNRTKLGLKPHDALERQFASLFVLIEPSWD</sequence>
<evidence type="ECO:0000313" key="1">
    <source>
        <dbReference type="EMBL" id="ASV77042.1"/>
    </source>
</evidence>
<evidence type="ECO:0000313" key="2">
    <source>
        <dbReference type="Proteomes" id="UP000215086"/>
    </source>
</evidence>